<name>A0ABV7UPH7_9HYPH</name>
<evidence type="ECO:0000259" key="2">
    <source>
        <dbReference type="Pfam" id="PF02563"/>
    </source>
</evidence>
<sequence length="147" mass="15639">MGPLDVLSVTVFKVPDLSKTVQVSEAGQFSFPLIGEVRAGGLTVSQIEKELAGRLGGEYLRNPQVTVLVSQYNSHRITVEGAVKKPGVFPMQGPMTLLQAVASAGGLEDTSDGTLLLFRQSGGQTAAGRYSMNQLREQKIQDPPLAP</sequence>
<dbReference type="Pfam" id="PF10531">
    <property type="entry name" value="SLBB"/>
    <property type="match status" value="1"/>
</dbReference>
<comment type="caution">
    <text evidence="4">The sequence shown here is derived from an EMBL/GenBank/DDBJ whole genome shotgun (WGS) entry which is preliminary data.</text>
</comment>
<dbReference type="Gene3D" id="3.30.1950.10">
    <property type="entry name" value="wza like domain"/>
    <property type="match status" value="1"/>
</dbReference>
<feature type="domain" description="Polysaccharide export protein N-terminal" evidence="2">
    <location>
        <begin position="2"/>
        <end position="69"/>
    </location>
</feature>
<feature type="non-terminal residue" evidence="4">
    <location>
        <position position="147"/>
    </location>
</feature>
<evidence type="ECO:0000256" key="1">
    <source>
        <dbReference type="ARBA" id="ARBA00022729"/>
    </source>
</evidence>
<evidence type="ECO:0000259" key="3">
    <source>
        <dbReference type="Pfam" id="PF10531"/>
    </source>
</evidence>
<gene>
    <name evidence="4" type="ORF">ACFONL_23045</name>
</gene>
<accession>A0ABV7UPH7</accession>
<evidence type="ECO:0000313" key="4">
    <source>
        <dbReference type="EMBL" id="MFC3640213.1"/>
    </source>
</evidence>
<organism evidence="4 5">
    <name type="scientific">Camelimonas fluminis</name>
    <dbReference type="NCBI Taxonomy" id="1576911"/>
    <lineage>
        <taxon>Bacteria</taxon>
        <taxon>Pseudomonadati</taxon>
        <taxon>Pseudomonadota</taxon>
        <taxon>Alphaproteobacteria</taxon>
        <taxon>Hyphomicrobiales</taxon>
        <taxon>Chelatococcaceae</taxon>
        <taxon>Camelimonas</taxon>
    </lineage>
</organism>
<feature type="domain" description="Soluble ligand binding" evidence="3">
    <location>
        <begin position="77"/>
        <end position="119"/>
    </location>
</feature>
<dbReference type="Proteomes" id="UP001595704">
    <property type="component" value="Unassembled WGS sequence"/>
</dbReference>
<proteinExistence type="predicted"/>
<dbReference type="InterPro" id="IPR003715">
    <property type="entry name" value="Poly_export_N"/>
</dbReference>
<reference evidence="5" key="1">
    <citation type="journal article" date="2019" name="Int. J. Syst. Evol. Microbiol.">
        <title>The Global Catalogue of Microorganisms (GCM) 10K type strain sequencing project: providing services to taxonomists for standard genome sequencing and annotation.</title>
        <authorList>
            <consortium name="The Broad Institute Genomics Platform"/>
            <consortium name="The Broad Institute Genome Sequencing Center for Infectious Disease"/>
            <person name="Wu L."/>
            <person name="Ma J."/>
        </authorList>
    </citation>
    <scope>NUCLEOTIDE SEQUENCE [LARGE SCALE GENOMIC DNA]</scope>
    <source>
        <strain evidence="5">KCTC 42282</strain>
    </source>
</reference>
<dbReference type="PANTHER" id="PTHR33619">
    <property type="entry name" value="POLYSACCHARIDE EXPORT PROTEIN GFCE-RELATED"/>
    <property type="match status" value="1"/>
</dbReference>
<dbReference type="InterPro" id="IPR049712">
    <property type="entry name" value="Poly_export"/>
</dbReference>
<protein>
    <submittedName>
        <fullName evidence="4">Polysaccharide biosynthesis/export family protein</fullName>
    </submittedName>
</protein>
<dbReference type="InterPro" id="IPR019554">
    <property type="entry name" value="Soluble_ligand-bd"/>
</dbReference>
<dbReference type="Pfam" id="PF02563">
    <property type="entry name" value="Poly_export"/>
    <property type="match status" value="1"/>
</dbReference>
<evidence type="ECO:0000313" key="5">
    <source>
        <dbReference type="Proteomes" id="UP001595704"/>
    </source>
</evidence>
<dbReference type="RefSeq" id="WP_376853199.1">
    <property type="nucleotide sequence ID" value="NZ_JBHRYC010000131.1"/>
</dbReference>
<dbReference type="PANTHER" id="PTHR33619:SF3">
    <property type="entry name" value="POLYSACCHARIDE EXPORT PROTEIN GFCE-RELATED"/>
    <property type="match status" value="1"/>
</dbReference>
<dbReference type="Gene3D" id="3.10.560.10">
    <property type="entry name" value="Outer membrane lipoprotein wza domain like"/>
    <property type="match status" value="1"/>
</dbReference>
<keyword evidence="5" id="KW-1185">Reference proteome</keyword>
<dbReference type="EMBL" id="JBHRYC010000131">
    <property type="protein sequence ID" value="MFC3640213.1"/>
    <property type="molecule type" value="Genomic_DNA"/>
</dbReference>
<keyword evidence="1" id="KW-0732">Signal</keyword>